<comment type="similarity">
    <text evidence="1 3">Belongs to the FlgD family.</text>
</comment>
<sequence>MASLGSIQQELVNMQSNTAVNKAKEQAANGASQELDGDAFLMLMLEQLKNQDPMDPMDNSEMLAQQAQFTQLTELQKLNESISTNNMIQQANDLVGKTVQIVDPNNTSRLITGVVSSANFTNGSATVTVNGKDYPLGLVAAITDGAPATDDKTIGDKKLSELNGASGITEGYVTLTTQDDGYKKNHTYIKITSDMTVNDFMKELEKAGVKTKLENGILTIEKGDFKGISMSEGKVGDDTATASNLLQKMEMFQSETGDLETAILDFNRK</sequence>
<name>A0A9D1SQH6_9CLOT</name>
<comment type="caution">
    <text evidence="4">The sequence shown here is derived from an EMBL/GenBank/DDBJ whole genome shotgun (WGS) entry which is preliminary data.</text>
</comment>
<dbReference type="Pfam" id="PF03963">
    <property type="entry name" value="FlgD"/>
    <property type="match status" value="1"/>
</dbReference>
<dbReference type="GO" id="GO:0044781">
    <property type="term" value="P:bacterial-type flagellum organization"/>
    <property type="evidence" value="ECO:0007669"/>
    <property type="project" value="UniProtKB-UniRule"/>
</dbReference>
<evidence type="ECO:0000256" key="3">
    <source>
        <dbReference type="RuleBase" id="RU362076"/>
    </source>
</evidence>
<reference evidence="4" key="2">
    <citation type="journal article" date="2021" name="PeerJ">
        <title>Extensive microbial diversity within the chicken gut microbiome revealed by metagenomics and culture.</title>
        <authorList>
            <person name="Gilroy R."/>
            <person name="Ravi A."/>
            <person name="Getino M."/>
            <person name="Pursley I."/>
            <person name="Horton D.L."/>
            <person name="Alikhan N.F."/>
            <person name="Baker D."/>
            <person name="Gharbi K."/>
            <person name="Hall N."/>
            <person name="Watson M."/>
            <person name="Adriaenssens E.M."/>
            <person name="Foster-Nyarko E."/>
            <person name="Jarju S."/>
            <person name="Secka A."/>
            <person name="Antonio M."/>
            <person name="Oren A."/>
            <person name="Chaudhuri R.R."/>
            <person name="La Ragione R."/>
            <person name="Hildebrand F."/>
            <person name="Pallen M.J."/>
        </authorList>
    </citation>
    <scope>NUCLEOTIDE SEQUENCE</scope>
    <source>
        <strain evidence="4">CHK154-7741</strain>
    </source>
</reference>
<keyword evidence="2 3" id="KW-1005">Bacterial flagellum biogenesis</keyword>
<evidence type="ECO:0000313" key="5">
    <source>
        <dbReference type="Proteomes" id="UP000886748"/>
    </source>
</evidence>
<gene>
    <name evidence="4" type="ORF">IAD26_00775</name>
</gene>
<comment type="function">
    <text evidence="3">Required for flagellar hook formation. May act as a scaffolding protein.</text>
</comment>
<accession>A0A9D1SQH6</accession>
<evidence type="ECO:0000256" key="2">
    <source>
        <dbReference type="ARBA" id="ARBA00022795"/>
    </source>
</evidence>
<dbReference type="Proteomes" id="UP000886748">
    <property type="component" value="Unassembled WGS sequence"/>
</dbReference>
<dbReference type="EMBL" id="DVOD01000008">
    <property type="protein sequence ID" value="HIU91645.1"/>
    <property type="molecule type" value="Genomic_DNA"/>
</dbReference>
<dbReference type="AlphaFoldDB" id="A0A9D1SQH6"/>
<evidence type="ECO:0000256" key="1">
    <source>
        <dbReference type="ARBA" id="ARBA00010577"/>
    </source>
</evidence>
<proteinExistence type="inferred from homology"/>
<protein>
    <recommendedName>
        <fullName evidence="3">Basal-body rod modification protein FlgD</fullName>
    </recommendedName>
</protein>
<evidence type="ECO:0000313" key="4">
    <source>
        <dbReference type="EMBL" id="HIU91645.1"/>
    </source>
</evidence>
<dbReference type="InterPro" id="IPR005648">
    <property type="entry name" value="FlgD"/>
</dbReference>
<organism evidence="4 5">
    <name type="scientific">Candidatus Limenecus avicola</name>
    <dbReference type="NCBI Taxonomy" id="2840847"/>
    <lineage>
        <taxon>Bacteria</taxon>
        <taxon>Bacillati</taxon>
        <taxon>Bacillota</taxon>
        <taxon>Clostridia</taxon>
        <taxon>Eubacteriales</taxon>
        <taxon>Clostridiaceae</taxon>
        <taxon>Clostridiaceae incertae sedis</taxon>
        <taxon>Candidatus Limenecus</taxon>
    </lineage>
</organism>
<reference evidence="4" key="1">
    <citation type="submission" date="2020-10" db="EMBL/GenBank/DDBJ databases">
        <authorList>
            <person name="Gilroy R."/>
        </authorList>
    </citation>
    <scope>NUCLEOTIDE SEQUENCE</scope>
    <source>
        <strain evidence="4">CHK154-7741</strain>
    </source>
</reference>